<gene>
    <name evidence="2" type="ORF">H340_30136</name>
</gene>
<evidence type="ECO:0000313" key="2">
    <source>
        <dbReference type="EMBL" id="EME96714.1"/>
    </source>
</evidence>
<dbReference type="PATRIC" id="fig|1223523.3.peg.6117"/>
<dbReference type="PANTHER" id="PTHR35894:SF1">
    <property type="entry name" value="PHOSPHORIBULOKINASE _ URIDINE KINASE FAMILY"/>
    <property type="match status" value="1"/>
</dbReference>
<protein>
    <recommendedName>
        <fullName evidence="1">ORC1/DEAH AAA+ ATPase domain-containing protein</fullName>
    </recommendedName>
</protein>
<dbReference type="RefSeq" id="WP_004954767.1">
    <property type="nucleotide sequence ID" value="NZ_AORZ01000181.1"/>
</dbReference>
<feature type="domain" description="ORC1/DEAH AAA+ ATPase" evidence="1">
    <location>
        <begin position="1"/>
        <end position="113"/>
    </location>
</feature>
<dbReference type="PANTHER" id="PTHR35894">
    <property type="entry name" value="GENERAL SECRETION PATHWAY PROTEIN A-RELATED"/>
    <property type="match status" value="1"/>
</dbReference>
<dbReference type="eggNOG" id="ENOG5032WTC">
    <property type="taxonomic scope" value="Bacteria"/>
</dbReference>
<evidence type="ECO:0000259" key="1">
    <source>
        <dbReference type="Pfam" id="PF13401"/>
    </source>
</evidence>
<dbReference type="SUPFAM" id="SSF52540">
    <property type="entry name" value="P-loop containing nucleoside triphosphate hydrolases"/>
    <property type="match status" value="1"/>
</dbReference>
<dbReference type="Proteomes" id="UP000011740">
    <property type="component" value="Unassembled WGS sequence"/>
</dbReference>
<sequence length="212" mass="22820">MLCVTGASGVGKTFAAHAVLAGHPAHRSCVLSLPSRPTPADLRTAFHDALHLPGPPPDDPGVCDAAVLDALAAGPQTVVVDEAHQLSLAALEYLRYLYDSLPDGLCTVLIAGEKSESVLRDTPMLGTRAALWCEIRPLDADLVPLAARRLHPLWRQASGAQLRHLDGHFAHGRLRRWALLTHQARRIRSTAPAACRRWIEQLAARVDDGSIG</sequence>
<name>M3BAY1_STRM1</name>
<dbReference type="GO" id="GO:0016887">
    <property type="term" value="F:ATP hydrolysis activity"/>
    <property type="evidence" value="ECO:0007669"/>
    <property type="project" value="InterPro"/>
</dbReference>
<evidence type="ECO:0000313" key="3">
    <source>
        <dbReference type="Proteomes" id="UP000011740"/>
    </source>
</evidence>
<dbReference type="STRING" id="1223523.H340_30136"/>
<accession>M3BAY1</accession>
<dbReference type="InterPro" id="IPR027417">
    <property type="entry name" value="P-loop_NTPase"/>
</dbReference>
<comment type="caution">
    <text evidence="2">The sequence shown here is derived from an EMBL/GenBank/DDBJ whole genome shotgun (WGS) entry which is preliminary data.</text>
</comment>
<dbReference type="AlphaFoldDB" id="M3BAY1"/>
<proteinExistence type="predicted"/>
<reference evidence="2 3" key="1">
    <citation type="journal article" date="2013" name="Genome Announc.">
        <title>Whole-Genome Shotgun Assembly and Analysis of the Genome of Streptomyces mobaraensis DSM 40847, a Strain for Industrial Production of Microbial Transglutaminase.</title>
        <authorList>
            <person name="Yang H."/>
            <person name="He T."/>
            <person name="Wu W."/>
            <person name="Zhu W."/>
            <person name="Lu B."/>
            <person name="Sun W."/>
        </authorList>
    </citation>
    <scope>NUCLEOTIDE SEQUENCE [LARGE SCALE GENOMIC DNA]</scope>
    <source>
        <strain evidence="2 3">DSM 40847</strain>
    </source>
</reference>
<dbReference type="EMBL" id="AORZ01000181">
    <property type="protein sequence ID" value="EME96714.1"/>
    <property type="molecule type" value="Genomic_DNA"/>
</dbReference>
<dbReference type="InterPro" id="IPR049945">
    <property type="entry name" value="AAA_22"/>
</dbReference>
<dbReference type="InterPro" id="IPR052026">
    <property type="entry name" value="ExeA_AAA_ATPase_DNA-bind"/>
</dbReference>
<dbReference type="Pfam" id="PF13401">
    <property type="entry name" value="AAA_22"/>
    <property type="match status" value="1"/>
</dbReference>
<organism evidence="2 3">
    <name type="scientific">Streptomyces mobaraensis (strain ATCC 29032 / DSM 40847 / JCM 4168 / NBRC 13819 / NCIMB 11159 / IPCR 16-22)</name>
    <dbReference type="NCBI Taxonomy" id="1223523"/>
    <lineage>
        <taxon>Bacteria</taxon>
        <taxon>Bacillati</taxon>
        <taxon>Actinomycetota</taxon>
        <taxon>Actinomycetes</taxon>
        <taxon>Kitasatosporales</taxon>
        <taxon>Streptomycetaceae</taxon>
        <taxon>Streptomyces</taxon>
    </lineage>
</organism>